<reference evidence="12 13" key="1">
    <citation type="journal article" date="2021" name="Hortic Res">
        <title>Chromosome-scale assembly of the Dendrobium chrysotoxum genome enhances the understanding of orchid evolution.</title>
        <authorList>
            <person name="Zhang Y."/>
            <person name="Zhang G.Q."/>
            <person name="Zhang D."/>
            <person name="Liu X.D."/>
            <person name="Xu X.Y."/>
            <person name="Sun W.H."/>
            <person name="Yu X."/>
            <person name="Zhu X."/>
            <person name="Wang Z.W."/>
            <person name="Zhao X."/>
            <person name="Zhong W.Y."/>
            <person name="Chen H."/>
            <person name="Yin W.L."/>
            <person name="Huang T."/>
            <person name="Niu S.C."/>
            <person name="Liu Z.J."/>
        </authorList>
    </citation>
    <scope>NUCLEOTIDE SEQUENCE [LARGE SCALE GENOMIC DNA]</scope>
    <source>
        <strain evidence="12">Lindl</strain>
    </source>
</reference>
<proteinExistence type="inferred from homology"/>
<feature type="domain" description="RING-type" evidence="11">
    <location>
        <begin position="327"/>
        <end position="369"/>
    </location>
</feature>
<keyword evidence="7 10" id="KW-0472">Membrane</keyword>
<keyword evidence="13" id="KW-1185">Reference proteome</keyword>
<sequence length="407" mass="44278">MALSSRRLLLHYTITTPKSAASESSPTSTTFDTNVIMILAVLLTALICALGLNAIVNCIFRLSGRSRPSFPIVLPHTAARRRAIRKVPVEFFSPGLKLAGSGLDCAICLAEIKPGDPIRLLSVCRHGFHVRCIDRWLLTRPTCPRCRQCPFATSPKSSGCVESDEVDRTSIQPLGPEGLEIVTFQINGLLGGFHLGSKALTNISLDKYTLSFHSGNHKLKLPMALSSRRLLLHYTITTPQSAAGESSPSSTTFDTNTIMILAVLLMALICALGLNAIVSCIFRLSGRSSQSFPIVLSGAAARRRAIRKVPVEFFSPGLKLAGSDSECAICLAEIEPGDRIRLLPICRHGFHMRCIDQWLLTRPTCPRCRQCPFVTSPKSSGCVKPEEVDRIGIEPLGPEELEVGYSL</sequence>
<evidence type="ECO:0000256" key="9">
    <source>
        <dbReference type="PROSITE-ProRule" id="PRU00175"/>
    </source>
</evidence>
<dbReference type="GO" id="GO:0016740">
    <property type="term" value="F:transferase activity"/>
    <property type="evidence" value="ECO:0007669"/>
    <property type="project" value="UniProtKB-KW"/>
</dbReference>
<keyword evidence="2" id="KW-0808">Transferase</keyword>
<feature type="transmembrane region" description="Helical" evidence="10">
    <location>
        <begin position="258"/>
        <end position="284"/>
    </location>
</feature>
<evidence type="ECO:0000256" key="8">
    <source>
        <dbReference type="ARBA" id="ARBA00024209"/>
    </source>
</evidence>
<evidence type="ECO:0000256" key="7">
    <source>
        <dbReference type="ARBA" id="ARBA00023136"/>
    </source>
</evidence>
<comment type="caution">
    <text evidence="12">The sequence shown here is derived from an EMBL/GenBank/DDBJ whole genome shotgun (WGS) entry which is preliminary data.</text>
</comment>
<accession>A0AAV7GA67</accession>
<dbReference type="InterPro" id="IPR001841">
    <property type="entry name" value="Znf_RING"/>
</dbReference>
<evidence type="ECO:0000259" key="11">
    <source>
        <dbReference type="PROSITE" id="PS50089"/>
    </source>
</evidence>
<keyword evidence="5" id="KW-0862">Zinc</keyword>
<dbReference type="InterPro" id="IPR013083">
    <property type="entry name" value="Znf_RING/FYVE/PHD"/>
</dbReference>
<keyword evidence="4" id="KW-0479">Metal-binding</keyword>
<evidence type="ECO:0000256" key="3">
    <source>
        <dbReference type="ARBA" id="ARBA00022692"/>
    </source>
</evidence>
<dbReference type="Gene3D" id="3.30.40.10">
    <property type="entry name" value="Zinc/RING finger domain, C3HC4 (zinc finger)"/>
    <property type="match status" value="2"/>
</dbReference>
<evidence type="ECO:0000313" key="12">
    <source>
        <dbReference type="EMBL" id="KAH0453311.1"/>
    </source>
</evidence>
<evidence type="ECO:0000256" key="1">
    <source>
        <dbReference type="ARBA" id="ARBA00004167"/>
    </source>
</evidence>
<dbReference type="CDD" id="cd16461">
    <property type="entry name" value="RING-H2_EL5-like"/>
    <property type="match status" value="1"/>
</dbReference>
<dbReference type="AlphaFoldDB" id="A0AAV7GA67"/>
<evidence type="ECO:0000256" key="10">
    <source>
        <dbReference type="SAM" id="Phobius"/>
    </source>
</evidence>
<comment type="subcellular location">
    <subcellularLocation>
        <location evidence="1">Membrane</location>
        <topology evidence="1">Single-pass membrane protein</topology>
    </subcellularLocation>
</comment>
<dbReference type="PANTHER" id="PTHR46905:SF7">
    <property type="entry name" value="RING-H2 FINGER PROTEIN ATL78"/>
    <property type="match status" value="1"/>
</dbReference>
<keyword evidence="9" id="KW-0863">Zinc-finger</keyword>
<dbReference type="Pfam" id="PF13639">
    <property type="entry name" value="zf-RING_2"/>
    <property type="match status" value="2"/>
</dbReference>
<evidence type="ECO:0000256" key="2">
    <source>
        <dbReference type="ARBA" id="ARBA00022679"/>
    </source>
</evidence>
<dbReference type="InterPro" id="IPR044602">
    <property type="entry name" value="ATL10/ATL72-79-like"/>
</dbReference>
<protein>
    <recommendedName>
        <fullName evidence="11">RING-type domain-containing protein</fullName>
    </recommendedName>
</protein>
<dbReference type="Proteomes" id="UP000775213">
    <property type="component" value="Unassembled WGS sequence"/>
</dbReference>
<dbReference type="PROSITE" id="PS50089">
    <property type="entry name" value="ZF_RING_2"/>
    <property type="match status" value="2"/>
</dbReference>
<keyword evidence="6 10" id="KW-1133">Transmembrane helix</keyword>
<gene>
    <name evidence="12" type="ORF">IEQ34_017635</name>
</gene>
<dbReference type="GO" id="GO:0016020">
    <property type="term" value="C:membrane"/>
    <property type="evidence" value="ECO:0007669"/>
    <property type="project" value="UniProtKB-SubCell"/>
</dbReference>
<dbReference type="SUPFAM" id="SSF57850">
    <property type="entry name" value="RING/U-box"/>
    <property type="match status" value="2"/>
</dbReference>
<dbReference type="GO" id="GO:0016567">
    <property type="term" value="P:protein ubiquitination"/>
    <property type="evidence" value="ECO:0007669"/>
    <property type="project" value="InterPro"/>
</dbReference>
<dbReference type="GO" id="GO:0008270">
    <property type="term" value="F:zinc ion binding"/>
    <property type="evidence" value="ECO:0007669"/>
    <property type="project" value="UniProtKB-KW"/>
</dbReference>
<organism evidence="12 13">
    <name type="scientific">Dendrobium chrysotoxum</name>
    <name type="common">Orchid</name>
    <dbReference type="NCBI Taxonomy" id="161865"/>
    <lineage>
        <taxon>Eukaryota</taxon>
        <taxon>Viridiplantae</taxon>
        <taxon>Streptophyta</taxon>
        <taxon>Embryophyta</taxon>
        <taxon>Tracheophyta</taxon>
        <taxon>Spermatophyta</taxon>
        <taxon>Magnoliopsida</taxon>
        <taxon>Liliopsida</taxon>
        <taxon>Asparagales</taxon>
        <taxon>Orchidaceae</taxon>
        <taxon>Epidendroideae</taxon>
        <taxon>Malaxideae</taxon>
        <taxon>Dendrobiinae</taxon>
        <taxon>Dendrobium</taxon>
    </lineage>
</organism>
<evidence type="ECO:0000313" key="13">
    <source>
        <dbReference type="Proteomes" id="UP000775213"/>
    </source>
</evidence>
<dbReference type="PANTHER" id="PTHR46905">
    <property type="entry name" value="RING-H2 FINGER PROTEIN ATL78"/>
    <property type="match status" value="1"/>
</dbReference>
<evidence type="ECO:0000256" key="6">
    <source>
        <dbReference type="ARBA" id="ARBA00022989"/>
    </source>
</evidence>
<evidence type="ECO:0000256" key="4">
    <source>
        <dbReference type="ARBA" id="ARBA00022723"/>
    </source>
</evidence>
<comment type="similarity">
    <text evidence="8">Belongs to the RING-type zinc finger family. ATL subfamily.</text>
</comment>
<evidence type="ECO:0000256" key="5">
    <source>
        <dbReference type="ARBA" id="ARBA00022833"/>
    </source>
</evidence>
<name>A0AAV7GA67_DENCH</name>
<dbReference type="SMART" id="SM00184">
    <property type="entry name" value="RING"/>
    <property type="match status" value="2"/>
</dbReference>
<keyword evidence="3 10" id="KW-0812">Transmembrane</keyword>
<feature type="domain" description="RING-type" evidence="11">
    <location>
        <begin position="105"/>
        <end position="147"/>
    </location>
</feature>
<feature type="transmembrane region" description="Helical" evidence="10">
    <location>
        <begin position="36"/>
        <end position="60"/>
    </location>
</feature>
<dbReference type="EMBL" id="JAGFBR010000016">
    <property type="protein sequence ID" value="KAH0453311.1"/>
    <property type="molecule type" value="Genomic_DNA"/>
</dbReference>